<name>A0A2P6M8P4_9GAMM</name>
<evidence type="ECO:0000313" key="3">
    <source>
        <dbReference type="Proteomes" id="UP000241736"/>
    </source>
</evidence>
<keyword evidence="3" id="KW-1185">Reference proteome</keyword>
<reference evidence="2 3" key="1">
    <citation type="submission" date="2018-03" db="EMBL/GenBank/DDBJ databases">
        <title>Arenimonas caeni sp. nov., isolated from activated sludge.</title>
        <authorList>
            <person name="Liu H."/>
        </authorList>
    </citation>
    <scope>NUCLEOTIDE SEQUENCE [LARGE SCALE GENOMIC DNA]</scope>
    <source>
        <strain evidence="3">z29</strain>
    </source>
</reference>
<organism evidence="2 3">
    <name type="scientific">Arenimonas caeni</name>
    <dbReference type="NCBI Taxonomy" id="2058085"/>
    <lineage>
        <taxon>Bacteria</taxon>
        <taxon>Pseudomonadati</taxon>
        <taxon>Pseudomonadota</taxon>
        <taxon>Gammaproteobacteria</taxon>
        <taxon>Lysobacterales</taxon>
        <taxon>Lysobacteraceae</taxon>
        <taxon>Arenimonas</taxon>
    </lineage>
</organism>
<evidence type="ECO:0000256" key="1">
    <source>
        <dbReference type="SAM" id="Phobius"/>
    </source>
</evidence>
<accession>A0A2P6M8P4</accession>
<protein>
    <submittedName>
        <fullName evidence="2">Uncharacterized protein</fullName>
    </submittedName>
</protein>
<keyword evidence="1" id="KW-1133">Transmembrane helix</keyword>
<proteinExistence type="predicted"/>
<comment type="caution">
    <text evidence="2">The sequence shown here is derived from an EMBL/GenBank/DDBJ whole genome shotgun (WGS) entry which is preliminary data.</text>
</comment>
<feature type="transmembrane region" description="Helical" evidence="1">
    <location>
        <begin position="46"/>
        <end position="67"/>
    </location>
</feature>
<sequence length="70" mass="7224">MIGIAAAPLVLAAILPLAWVPWLVAAVPLGRVYTRAMDLRASGRPIALHLLANGLVLTLATALGFLLSPA</sequence>
<dbReference type="EMBL" id="PVLF01000010">
    <property type="protein sequence ID" value="PRH82364.1"/>
    <property type="molecule type" value="Genomic_DNA"/>
</dbReference>
<keyword evidence="1" id="KW-0812">Transmembrane</keyword>
<keyword evidence="1" id="KW-0472">Membrane</keyword>
<evidence type="ECO:0000313" key="2">
    <source>
        <dbReference type="EMBL" id="PRH82364.1"/>
    </source>
</evidence>
<gene>
    <name evidence="2" type="ORF">C6N40_07545</name>
</gene>
<dbReference type="AlphaFoldDB" id="A0A2P6M8P4"/>
<dbReference type="Proteomes" id="UP000241736">
    <property type="component" value="Unassembled WGS sequence"/>
</dbReference>